<dbReference type="RefSeq" id="XP_060291092.1">
    <property type="nucleotide sequence ID" value="XM_060435792.1"/>
</dbReference>
<accession>A0AA39ZYL7</accession>
<dbReference type="AlphaFoldDB" id="A0AA39ZYL7"/>
<keyword evidence="5" id="KW-1185">Reference proteome</keyword>
<dbReference type="InterPro" id="IPR056884">
    <property type="entry name" value="NPHP3-like_N"/>
</dbReference>
<reference evidence="4" key="1">
    <citation type="submission" date="2023-06" db="EMBL/GenBank/DDBJ databases">
        <title>Genome-scale phylogeny and comparative genomics of the fungal order Sordariales.</title>
        <authorList>
            <consortium name="Lawrence Berkeley National Laboratory"/>
            <person name="Hensen N."/>
            <person name="Bonometti L."/>
            <person name="Westerberg I."/>
            <person name="Brannstrom I.O."/>
            <person name="Guillou S."/>
            <person name="Cros-Aarteil S."/>
            <person name="Calhoun S."/>
            <person name="Haridas S."/>
            <person name="Kuo A."/>
            <person name="Mondo S."/>
            <person name="Pangilinan J."/>
            <person name="Riley R."/>
            <person name="LaButti K."/>
            <person name="Andreopoulos B."/>
            <person name="Lipzen A."/>
            <person name="Chen C."/>
            <person name="Yanf M."/>
            <person name="Daum C."/>
            <person name="Ng V."/>
            <person name="Clum A."/>
            <person name="Steindorff A."/>
            <person name="Ohm R."/>
            <person name="Martin F."/>
            <person name="Silar P."/>
            <person name="Natvig D."/>
            <person name="Lalanne C."/>
            <person name="Gautier V."/>
            <person name="Ament-velasquez S.L."/>
            <person name="Kruys A."/>
            <person name="Hutchinson M.I."/>
            <person name="Powell A.J."/>
            <person name="Barry K."/>
            <person name="Miller A.N."/>
            <person name="Grigoriev I.V."/>
            <person name="Debuchy R."/>
            <person name="Gladieux P."/>
            <person name="Thoren M.H."/>
            <person name="Johannesson H."/>
        </authorList>
    </citation>
    <scope>NUCLEOTIDE SEQUENCE</scope>
    <source>
        <strain evidence="4">SMH2392-1A</strain>
    </source>
</reference>
<dbReference type="Pfam" id="PF24883">
    <property type="entry name" value="NPHP3_N"/>
    <property type="match status" value="1"/>
</dbReference>
<name>A0AA39ZYL7_9PEZI</name>
<keyword evidence="1" id="KW-0677">Repeat</keyword>
<evidence type="ECO:0000256" key="1">
    <source>
        <dbReference type="ARBA" id="ARBA00022737"/>
    </source>
</evidence>
<evidence type="ECO:0008006" key="6">
    <source>
        <dbReference type="Google" id="ProtNLM"/>
    </source>
</evidence>
<evidence type="ECO:0000259" key="2">
    <source>
        <dbReference type="Pfam" id="PF24883"/>
    </source>
</evidence>
<evidence type="ECO:0000313" key="5">
    <source>
        <dbReference type="Proteomes" id="UP001172101"/>
    </source>
</evidence>
<feature type="domain" description="Nephrocystin 3-like N-terminal" evidence="2">
    <location>
        <begin position="1"/>
        <end position="161"/>
    </location>
</feature>
<sequence>WLKHGKGTFWISGKPGSGKSTLMKFVADHDSTVQALTAWSSPKPPIIACHYFWSAGTSMQKSLQGLLQTLLHDIFRQQPDLMELACAGRWSESPEALMYKPWTVPELHRILQHIGDRGSLRVKMCFFIDGLDEYEGDHVDFCTILKDLSASPSLKLCISSRPWNVFEDSFGRATSSKLYIHELTRGDIRSYARRRLQEHPRWQYLEVPPEHRTWLVDQITERAAGVFLWVFLVTKELRSGLTEYDSFSDLERRLEAIPTDLEVFFRQILESVEPFYHGKMATTLLMALAARKSASVELYAFQDLEHEDQHYALKMPLRPLGDDEASARQERVSRQLAGRCRGLLEVNSTTRRVEFLHRTVVDFLRTNDMTNFLREKSARGFDASLVLLKAYVACIK</sequence>
<feature type="non-terminal residue" evidence="4">
    <location>
        <position position="396"/>
    </location>
</feature>
<dbReference type="InterPro" id="IPR056693">
    <property type="entry name" value="DUF7791"/>
</dbReference>
<gene>
    <name evidence="4" type="ORF">B0T26DRAFT_603900</name>
</gene>
<dbReference type="Proteomes" id="UP001172101">
    <property type="component" value="Unassembled WGS sequence"/>
</dbReference>
<dbReference type="Pfam" id="PF25053">
    <property type="entry name" value="DUF7791"/>
    <property type="match status" value="1"/>
</dbReference>
<dbReference type="EMBL" id="JAUIRO010000007">
    <property type="protein sequence ID" value="KAK0705998.1"/>
    <property type="molecule type" value="Genomic_DNA"/>
</dbReference>
<organism evidence="4 5">
    <name type="scientific">Lasiosphaeria miniovina</name>
    <dbReference type="NCBI Taxonomy" id="1954250"/>
    <lineage>
        <taxon>Eukaryota</taxon>
        <taxon>Fungi</taxon>
        <taxon>Dikarya</taxon>
        <taxon>Ascomycota</taxon>
        <taxon>Pezizomycotina</taxon>
        <taxon>Sordariomycetes</taxon>
        <taxon>Sordariomycetidae</taxon>
        <taxon>Sordariales</taxon>
        <taxon>Lasiosphaeriaceae</taxon>
        <taxon>Lasiosphaeria</taxon>
    </lineage>
</organism>
<dbReference type="InterPro" id="IPR027417">
    <property type="entry name" value="P-loop_NTPase"/>
</dbReference>
<evidence type="ECO:0000313" key="4">
    <source>
        <dbReference type="EMBL" id="KAK0705998.1"/>
    </source>
</evidence>
<dbReference type="PANTHER" id="PTHR10039:SF5">
    <property type="entry name" value="NACHT DOMAIN-CONTAINING PROTEIN"/>
    <property type="match status" value="1"/>
</dbReference>
<protein>
    <recommendedName>
        <fullName evidence="6">NACHT domain-containing protein</fullName>
    </recommendedName>
</protein>
<proteinExistence type="predicted"/>
<dbReference type="Gene3D" id="3.40.50.300">
    <property type="entry name" value="P-loop containing nucleotide triphosphate hydrolases"/>
    <property type="match status" value="1"/>
</dbReference>
<feature type="domain" description="DUF7791" evidence="3">
    <location>
        <begin position="271"/>
        <end position="396"/>
    </location>
</feature>
<dbReference type="SUPFAM" id="SSF52540">
    <property type="entry name" value="P-loop containing nucleoside triphosphate hydrolases"/>
    <property type="match status" value="1"/>
</dbReference>
<dbReference type="PANTHER" id="PTHR10039">
    <property type="entry name" value="AMELOGENIN"/>
    <property type="match status" value="1"/>
</dbReference>
<feature type="non-terminal residue" evidence="4">
    <location>
        <position position="1"/>
    </location>
</feature>
<dbReference type="GeneID" id="85319062"/>
<evidence type="ECO:0000259" key="3">
    <source>
        <dbReference type="Pfam" id="PF25053"/>
    </source>
</evidence>
<comment type="caution">
    <text evidence="4">The sequence shown here is derived from an EMBL/GenBank/DDBJ whole genome shotgun (WGS) entry which is preliminary data.</text>
</comment>